<dbReference type="AlphaFoldDB" id="Q6Z7G8"/>
<sequence>MMSVTRTGVCIECIKEHVGLTHWDDDHSSRSQLAFENKKVTGDQSTFRYQSNRS</sequence>
<evidence type="ECO:0000313" key="1">
    <source>
        <dbReference type="EMBL" id="BAD17165.1"/>
    </source>
</evidence>
<protein>
    <submittedName>
        <fullName evidence="1">Uncharacterized protein</fullName>
    </submittedName>
</protein>
<gene>
    <name evidence="1" type="primary">OJ1570_H12.16</name>
</gene>
<proteinExistence type="predicted"/>
<organism evidence="1 2">
    <name type="scientific">Oryza sativa subsp. japonica</name>
    <name type="common">Rice</name>
    <dbReference type="NCBI Taxonomy" id="39947"/>
    <lineage>
        <taxon>Eukaryota</taxon>
        <taxon>Viridiplantae</taxon>
        <taxon>Streptophyta</taxon>
        <taxon>Embryophyta</taxon>
        <taxon>Tracheophyta</taxon>
        <taxon>Spermatophyta</taxon>
        <taxon>Magnoliopsida</taxon>
        <taxon>Liliopsida</taxon>
        <taxon>Poales</taxon>
        <taxon>Poaceae</taxon>
        <taxon>BOP clade</taxon>
        <taxon>Oryzoideae</taxon>
        <taxon>Oryzeae</taxon>
        <taxon>Oryzinae</taxon>
        <taxon>Oryza</taxon>
        <taxon>Oryza sativa</taxon>
    </lineage>
</organism>
<dbReference type="EMBL" id="AP004856">
    <property type="protein sequence ID" value="BAD17165.1"/>
    <property type="molecule type" value="Genomic_DNA"/>
</dbReference>
<reference evidence="2" key="2">
    <citation type="journal article" date="2008" name="Nucleic Acids Res.">
        <title>The rice annotation project database (RAP-DB): 2008 update.</title>
        <authorList>
            <consortium name="The rice annotation project (RAP)"/>
        </authorList>
    </citation>
    <scope>GENOME REANNOTATION</scope>
    <source>
        <strain evidence="2">cv. Nipponbare</strain>
    </source>
</reference>
<accession>Q6Z7G8</accession>
<evidence type="ECO:0000313" key="2">
    <source>
        <dbReference type="Proteomes" id="UP000000763"/>
    </source>
</evidence>
<reference evidence="2" key="1">
    <citation type="journal article" date="2005" name="Nature">
        <title>The map-based sequence of the rice genome.</title>
        <authorList>
            <consortium name="International rice genome sequencing project (IRGSP)"/>
            <person name="Matsumoto T."/>
            <person name="Wu J."/>
            <person name="Kanamori H."/>
            <person name="Katayose Y."/>
            <person name="Fujisawa M."/>
            <person name="Namiki N."/>
            <person name="Mizuno H."/>
            <person name="Yamamoto K."/>
            <person name="Antonio B.A."/>
            <person name="Baba T."/>
            <person name="Sakata K."/>
            <person name="Nagamura Y."/>
            <person name="Aoki H."/>
            <person name="Arikawa K."/>
            <person name="Arita K."/>
            <person name="Bito T."/>
            <person name="Chiden Y."/>
            <person name="Fujitsuka N."/>
            <person name="Fukunaka R."/>
            <person name="Hamada M."/>
            <person name="Harada C."/>
            <person name="Hayashi A."/>
            <person name="Hijishita S."/>
            <person name="Honda M."/>
            <person name="Hosokawa S."/>
            <person name="Ichikawa Y."/>
            <person name="Idonuma A."/>
            <person name="Iijima M."/>
            <person name="Ikeda M."/>
            <person name="Ikeno M."/>
            <person name="Ito K."/>
            <person name="Ito S."/>
            <person name="Ito T."/>
            <person name="Ito Y."/>
            <person name="Ito Y."/>
            <person name="Iwabuchi A."/>
            <person name="Kamiya K."/>
            <person name="Karasawa W."/>
            <person name="Kurita K."/>
            <person name="Katagiri S."/>
            <person name="Kikuta A."/>
            <person name="Kobayashi H."/>
            <person name="Kobayashi N."/>
            <person name="Machita K."/>
            <person name="Maehara T."/>
            <person name="Masukawa M."/>
            <person name="Mizubayashi T."/>
            <person name="Mukai Y."/>
            <person name="Nagasaki H."/>
            <person name="Nagata Y."/>
            <person name="Naito S."/>
            <person name="Nakashima M."/>
            <person name="Nakama Y."/>
            <person name="Nakamichi Y."/>
            <person name="Nakamura M."/>
            <person name="Meguro A."/>
            <person name="Negishi M."/>
            <person name="Ohta I."/>
            <person name="Ohta T."/>
            <person name="Okamoto M."/>
            <person name="Ono N."/>
            <person name="Saji S."/>
            <person name="Sakaguchi M."/>
            <person name="Sakai K."/>
            <person name="Shibata M."/>
            <person name="Shimokawa T."/>
            <person name="Song J."/>
            <person name="Takazaki Y."/>
            <person name="Terasawa K."/>
            <person name="Tsugane M."/>
            <person name="Tsuji K."/>
            <person name="Ueda S."/>
            <person name="Waki K."/>
            <person name="Yamagata H."/>
            <person name="Yamamoto M."/>
            <person name="Yamamoto S."/>
            <person name="Yamane H."/>
            <person name="Yoshiki S."/>
            <person name="Yoshihara R."/>
            <person name="Yukawa K."/>
            <person name="Zhong H."/>
            <person name="Yano M."/>
            <person name="Yuan Q."/>
            <person name="Ouyang S."/>
            <person name="Liu J."/>
            <person name="Jones K.M."/>
            <person name="Gansberger K."/>
            <person name="Moffat K."/>
            <person name="Hill J."/>
            <person name="Bera J."/>
            <person name="Fadrosh D."/>
            <person name="Jin S."/>
            <person name="Johri S."/>
            <person name="Kim M."/>
            <person name="Overton L."/>
            <person name="Reardon M."/>
            <person name="Tsitrin T."/>
            <person name="Vuong H."/>
            <person name="Weaver B."/>
            <person name="Ciecko A."/>
            <person name="Tallon L."/>
            <person name="Jackson J."/>
            <person name="Pai G."/>
            <person name="Aken S.V."/>
            <person name="Utterback T."/>
            <person name="Reidmuller S."/>
            <person name="Feldblyum T."/>
            <person name="Hsiao J."/>
            <person name="Zismann V."/>
            <person name="Iobst S."/>
            <person name="de Vazeille A.R."/>
            <person name="Buell C.R."/>
            <person name="Ying K."/>
            <person name="Li Y."/>
            <person name="Lu T."/>
            <person name="Huang Y."/>
            <person name="Zhao Q."/>
            <person name="Feng Q."/>
            <person name="Zhang L."/>
            <person name="Zhu J."/>
            <person name="Weng Q."/>
            <person name="Mu J."/>
            <person name="Lu Y."/>
            <person name="Fan D."/>
            <person name="Liu Y."/>
            <person name="Guan J."/>
            <person name="Zhang Y."/>
            <person name="Yu S."/>
            <person name="Liu X."/>
            <person name="Zhang Y."/>
            <person name="Hong G."/>
            <person name="Han B."/>
            <person name="Choisne N."/>
            <person name="Demange N."/>
            <person name="Orjeda G."/>
            <person name="Samain S."/>
            <person name="Cattolico L."/>
            <person name="Pelletier E."/>
            <person name="Couloux A."/>
            <person name="Segurens B."/>
            <person name="Wincker P."/>
            <person name="D'Hont A."/>
            <person name="Scarpelli C."/>
            <person name="Weissenbach J."/>
            <person name="Salanoubat M."/>
            <person name="Quetier F."/>
            <person name="Yu Y."/>
            <person name="Kim H.R."/>
            <person name="Rambo T."/>
            <person name="Currie J."/>
            <person name="Collura K."/>
            <person name="Luo M."/>
            <person name="Yang T."/>
            <person name="Ammiraju J.S.S."/>
            <person name="Engler F."/>
            <person name="Soderlund C."/>
            <person name="Wing R.A."/>
            <person name="Palmer L.E."/>
            <person name="de la Bastide M."/>
            <person name="Spiegel L."/>
            <person name="Nascimento L."/>
            <person name="Zutavern T."/>
            <person name="O'Shaughnessy A."/>
            <person name="Dike S."/>
            <person name="Dedhia N."/>
            <person name="Preston R."/>
            <person name="Balija V."/>
            <person name="McCombie W.R."/>
            <person name="Chow T."/>
            <person name="Chen H."/>
            <person name="Chung M."/>
            <person name="Chen C."/>
            <person name="Shaw J."/>
            <person name="Wu H."/>
            <person name="Hsiao K."/>
            <person name="Chao Y."/>
            <person name="Chu M."/>
            <person name="Cheng C."/>
            <person name="Hour A."/>
            <person name="Lee P."/>
            <person name="Lin S."/>
            <person name="Lin Y."/>
            <person name="Liou J."/>
            <person name="Liu S."/>
            <person name="Hsing Y."/>
            <person name="Raghuvanshi S."/>
            <person name="Mohanty A."/>
            <person name="Bharti A.K."/>
            <person name="Gaur A."/>
            <person name="Gupta V."/>
            <person name="Kumar D."/>
            <person name="Ravi V."/>
            <person name="Vij S."/>
            <person name="Kapur A."/>
            <person name="Khurana P."/>
            <person name="Khurana P."/>
            <person name="Khurana J.P."/>
            <person name="Tyagi A.K."/>
            <person name="Gaikwad K."/>
            <person name="Singh A."/>
            <person name="Dalal V."/>
            <person name="Srivastava S."/>
            <person name="Dixit A."/>
            <person name="Pal A.K."/>
            <person name="Ghazi I.A."/>
            <person name="Yadav M."/>
            <person name="Pandit A."/>
            <person name="Bhargava A."/>
            <person name="Sureshbabu K."/>
            <person name="Batra K."/>
            <person name="Sharma T.R."/>
            <person name="Mohapatra T."/>
            <person name="Singh N.K."/>
            <person name="Messing J."/>
            <person name="Nelson A.B."/>
            <person name="Fuks G."/>
            <person name="Kavchok S."/>
            <person name="Keizer G."/>
            <person name="Linton E."/>
            <person name="Llaca V."/>
            <person name="Song R."/>
            <person name="Tanyolac B."/>
            <person name="Young S."/>
            <person name="Ho-Il K."/>
            <person name="Hahn J.H."/>
            <person name="Sangsakoo G."/>
            <person name="Vanavichit A."/>
            <person name="de Mattos Luiz.A.T."/>
            <person name="Zimmer P.D."/>
            <person name="Malone G."/>
            <person name="Dellagostin O."/>
            <person name="de Oliveira A.C."/>
            <person name="Bevan M."/>
            <person name="Bancroft I."/>
            <person name="Minx P."/>
            <person name="Cordum H."/>
            <person name="Wilson R."/>
            <person name="Cheng Z."/>
            <person name="Jin W."/>
            <person name="Jiang J."/>
            <person name="Leong S.A."/>
            <person name="Iwama H."/>
            <person name="Gojobori T."/>
            <person name="Itoh T."/>
            <person name="Niimura Y."/>
            <person name="Fujii Y."/>
            <person name="Habara T."/>
            <person name="Sakai H."/>
            <person name="Sato Y."/>
            <person name="Wilson G."/>
            <person name="Kumar K."/>
            <person name="McCouch S."/>
            <person name="Juretic N."/>
            <person name="Hoen D."/>
            <person name="Wright S."/>
            <person name="Bruskiewich R."/>
            <person name="Bureau T."/>
            <person name="Miyao A."/>
            <person name="Hirochika H."/>
            <person name="Nishikawa T."/>
            <person name="Kadowaki K."/>
            <person name="Sugiura M."/>
            <person name="Burr B."/>
            <person name="Sasaki T."/>
        </authorList>
    </citation>
    <scope>NUCLEOTIDE SEQUENCE [LARGE SCALE GENOMIC DNA]</scope>
    <source>
        <strain evidence="2">cv. Nipponbare</strain>
    </source>
</reference>
<name>Q6Z7G8_ORYSJ</name>
<dbReference type="Proteomes" id="UP000000763">
    <property type="component" value="Chromosome 2"/>
</dbReference>